<name>A0A8T2UAF5_CERRI</name>
<dbReference type="AlphaFoldDB" id="A0A8T2UAF5"/>
<reference evidence="2" key="1">
    <citation type="submission" date="2021-08" db="EMBL/GenBank/DDBJ databases">
        <title>WGS assembly of Ceratopteris richardii.</title>
        <authorList>
            <person name="Marchant D.B."/>
            <person name="Chen G."/>
            <person name="Jenkins J."/>
            <person name="Shu S."/>
            <person name="Leebens-Mack J."/>
            <person name="Grimwood J."/>
            <person name="Schmutz J."/>
            <person name="Soltis P."/>
            <person name="Soltis D."/>
            <person name="Chen Z.-H."/>
        </authorList>
    </citation>
    <scope>NUCLEOTIDE SEQUENCE</scope>
    <source>
        <strain evidence="2">Whitten #5841</strain>
        <tissue evidence="2">Leaf</tissue>
    </source>
</reference>
<feature type="region of interest" description="Disordered" evidence="1">
    <location>
        <begin position="1"/>
        <end position="24"/>
    </location>
</feature>
<evidence type="ECO:0000313" key="2">
    <source>
        <dbReference type="EMBL" id="KAH7432372.1"/>
    </source>
</evidence>
<comment type="caution">
    <text evidence="2">The sequence shown here is derived from an EMBL/GenBank/DDBJ whole genome shotgun (WGS) entry which is preliminary data.</text>
</comment>
<keyword evidence="3" id="KW-1185">Reference proteome</keyword>
<sequence>MLRCREGSAPLASGGDHTKESWMT</sequence>
<evidence type="ECO:0000313" key="3">
    <source>
        <dbReference type="Proteomes" id="UP000825935"/>
    </source>
</evidence>
<accession>A0A8T2UAF5</accession>
<evidence type="ECO:0000256" key="1">
    <source>
        <dbReference type="SAM" id="MobiDB-lite"/>
    </source>
</evidence>
<proteinExistence type="predicted"/>
<dbReference type="Proteomes" id="UP000825935">
    <property type="component" value="Chromosome 7"/>
</dbReference>
<dbReference type="EMBL" id="CM035412">
    <property type="protein sequence ID" value="KAH7432372.1"/>
    <property type="molecule type" value="Genomic_DNA"/>
</dbReference>
<organism evidence="2 3">
    <name type="scientific">Ceratopteris richardii</name>
    <name type="common">Triangle waterfern</name>
    <dbReference type="NCBI Taxonomy" id="49495"/>
    <lineage>
        <taxon>Eukaryota</taxon>
        <taxon>Viridiplantae</taxon>
        <taxon>Streptophyta</taxon>
        <taxon>Embryophyta</taxon>
        <taxon>Tracheophyta</taxon>
        <taxon>Polypodiopsida</taxon>
        <taxon>Polypodiidae</taxon>
        <taxon>Polypodiales</taxon>
        <taxon>Pteridineae</taxon>
        <taxon>Pteridaceae</taxon>
        <taxon>Parkerioideae</taxon>
        <taxon>Ceratopteris</taxon>
    </lineage>
</organism>
<gene>
    <name evidence="2" type="ORF">KP509_07G019200</name>
</gene>
<protein>
    <submittedName>
        <fullName evidence="2">Uncharacterized protein</fullName>
    </submittedName>
</protein>